<dbReference type="EMBL" id="RKLQ01000001">
    <property type="protein sequence ID" value="MBX0303733.1"/>
    <property type="molecule type" value="Genomic_DNA"/>
</dbReference>
<organism evidence="2 3">
    <name type="scientific">Haloarcula salinisoli</name>
    <dbReference type="NCBI Taxonomy" id="2487746"/>
    <lineage>
        <taxon>Archaea</taxon>
        <taxon>Methanobacteriati</taxon>
        <taxon>Methanobacteriota</taxon>
        <taxon>Stenosarchaea group</taxon>
        <taxon>Halobacteria</taxon>
        <taxon>Halobacteriales</taxon>
        <taxon>Haloarculaceae</taxon>
        <taxon>Haloarcula</taxon>
    </lineage>
</organism>
<accession>A0A8J8CAZ8</accession>
<name>A0A8J8CAZ8_9EURY</name>
<dbReference type="Proteomes" id="UP000783863">
    <property type="component" value="Unassembled WGS sequence"/>
</dbReference>
<keyword evidence="3" id="KW-1185">Reference proteome</keyword>
<comment type="caution">
    <text evidence="2">The sequence shown here is derived from an EMBL/GenBank/DDBJ whole genome shotgun (WGS) entry which is preliminary data.</text>
</comment>
<dbReference type="AlphaFoldDB" id="A0A8J8CAZ8"/>
<dbReference type="Pfam" id="PF25227">
    <property type="entry name" value="DUF7845"/>
    <property type="match status" value="1"/>
</dbReference>
<reference evidence="2" key="1">
    <citation type="submission" date="2021-06" db="EMBL/GenBank/DDBJ databases">
        <title>Halomicroarcula sp. F24A a new haloarchaeum isolated from saline soil.</title>
        <authorList>
            <person name="Duran-Viseras A."/>
            <person name="Sanchez-Porro C."/>
            <person name="Ventosa A."/>
        </authorList>
    </citation>
    <scope>NUCLEOTIDE SEQUENCE</scope>
    <source>
        <strain evidence="2">F24A</strain>
    </source>
</reference>
<feature type="domain" description="DUF7845" evidence="1">
    <location>
        <begin position="10"/>
        <end position="341"/>
    </location>
</feature>
<evidence type="ECO:0000259" key="1">
    <source>
        <dbReference type="Pfam" id="PF25227"/>
    </source>
</evidence>
<evidence type="ECO:0000313" key="3">
    <source>
        <dbReference type="Proteomes" id="UP000783863"/>
    </source>
</evidence>
<proteinExistence type="predicted"/>
<protein>
    <submittedName>
        <fullName evidence="2">MarR family transcriptional regulator</fullName>
    </submittedName>
</protein>
<dbReference type="InterPro" id="IPR057167">
    <property type="entry name" value="DUF7845"/>
</dbReference>
<dbReference type="RefSeq" id="WP_220587925.1">
    <property type="nucleotide sequence ID" value="NZ_RKLQ01000001.1"/>
</dbReference>
<evidence type="ECO:0000313" key="2">
    <source>
        <dbReference type="EMBL" id="MBX0303733.1"/>
    </source>
</evidence>
<gene>
    <name evidence="2" type="ORF">EGD98_08610</name>
</gene>
<sequence length="549" mass="61407">MEVSRVTGYIEPAPHEFSANFLFDENGLAPYFAADSRVKAGDGSQVAEFTDQGEQWIVKLYFQESNIVHPGTRLPTGTEWRLHEMREFRLKVARHPDEDPVGEQDFNAHLAPRWQGMKTENKYGNVSEHSVPEPIIEAINVKIAGSNIEFARYQRLLQSAAAAVRVRGDYFEVPHEYSNIQDAERYVRLAKETSGPVHARDGPIASMAHLLENDRAGYRKVVQNDDDEYGRNLPGYYHTVTLGPRRVREVFPDHALPKEIKHYYARHALSQSGDSPLAHPKVGVSYQVSRWNETLGVTPDDLDQLQRELDQTLLSVLADAGLDIAPTHGTGIFVTDAYFDAKTTESGPEVIALDVTEIRSTQESVVIRHLADGLSPVQWESLQTLVTDGGEVSPADIADEHGRHVESVRRALRGIEDLVEREYARVSLRSSHIADLVHQAVTEAEDAVKRAAEAGAKAVRTAQQGMDETMSVFIAWAARHGIDIDDALSRREARMEMRFGAPGQRAGRVIREGFEIWEDAGLPAQRYRMARIRFSDGSLANAWQYLNPG</sequence>